<accession>A0ABV6BBU7</accession>
<sequence length="94" mass="10499">MSLVQKYVKLINDSSIQVTKFFLLIPPAMVVYLFFPNIEYTNRIIVSGAICTAIFSAHTAVGIHALIKKEYKTVLNFLILPAIMVCFVAYLGAK</sequence>
<keyword evidence="1" id="KW-1133">Transmembrane helix</keyword>
<evidence type="ECO:0000256" key="1">
    <source>
        <dbReference type="SAM" id="Phobius"/>
    </source>
</evidence>
<comment type="caution">
    <text evidence="2">The sequence shown here is derived from an EMBL/GenBank/DDBJ whole genome shotgun (WGS) entry which is preliminary data.</text>
</comment>
<dbReference type="RefSeq" id="WP_377242452.1">
    <property type="nucleotide sequence ID" value="NZ_JBHLXP010000001.1"/>
</dbReference>
<feature type="transmembrane region" description="Helical" evidence="1">
    <location>
        <begin position="44"/>
        <end position="67"/>
    </location>
</feature>
<gene>
    <name evidence="2" type="ORF">ACFFJP_08600</name>
</gene>
<feature type="transmembrane region" description="Helical" evidence="1">
    <location>
        <begin position="74"/>
        <end position="93"/>
    </location>
</feature>
<feature type="transmembrane region" description="Helical" evidence="1">
    <location>
        <begin position="21"/>
        <end position="38"/>
    </location>
</feature>
<name>A0ABV6BBU7_9GAMM</name>
<dbReference type="EMBL" id="JBHLXP010000001">
    <property type="protein sequence ID" value="MFC0048347.1"/>
    <property type="molecule type" value="Genomic_DNA"/>
</dbReference>
<proteinExistence type="predicted"/>
<dbReference type="Proteomes" id="UP001589813">
    <property type="component" value="Unassembled WGS sequence"/>
</dbReference>
<keyword evidence="1" id="KW-0472">Membrane</keyword>
<evidence type="ECO:0000313" key="2">
    <source>
        <dbReference type="EMBL" id="MFC0048347.1"/>
    </source>
</evidence>
<organism evidence="2 3">
    <name type="scientific">Rheinheimera tilapiae</name>
    <dbReference type="NCBI Taxonomy" id="875043"/>
    <lineage>
        <taxon>Bacteria</taxon>
        <taxon>Pseudomonadati</taxon>
        <taxon>Pseudomonadota</taxon>
        <taxon>Gammaproteobacteria</taxon>
        <taxon>Chromatiales</taxon>
        <taxon>Chromatiaceae</taxon>
        <taxon>Rheinheimera</taxon>
    </lineage>
</organism>
<reference evidence="2 3" key="1">
    <citation type="submission" date="2024-09" db="EMBL/GenBank/DDBJ databases">
        <authorList>
            <person name="Sun Q."/>
            <person name="Mori K."/>
        </authorList>
    </citation>
    <scope>NUCLEOTIDE SEQUENCE [LARGE SCALE GENOMIC DNA]</scope>
    <source>
        <strain evidence="2 3">KCTC 23315</strain>
    </source>
</reference>
<keyword evidence="3" id="KW-1185">Reference proteome</keyword>
<protein>
    <submittedName>
        <fullName evidence="2">Uncharacterized protein</fullName>
    </submittedName>
</protein>
<evidence type="ECO:0000313" key="3">
    <source>
        <dbReference type="Proteomes" id="UP001589813"/>
    </source>
</evidence>
<keyword evidence="1" id="KW-0812">Transmembrane</keyword>